<sequence length="1134" mass="128851">MTNLPERRVQRANPFEHIGLDYFGPLTISGTGGEANKAYGCIFTCATTRLIHLELVEDMTTEKFLNAVRRFFARRGIPRTITCDNAPTFLLGERILHEAVKQMTEHSDIAHAVAQREIDWIHITPYAPWQGGFYERLIKSIKLSLYKAMGRRKVSFDVLRTMLTEIEAVLNSRPLTHQEERWEQQPCLRPIDFLQRGVILDYPLVYIGSSHDDPTYHTPQEAIQLRTQSQLEKALKSSVALTEQFWRIWRTQYLTSLREYHRRHMDNKRGSRLTPQEGMIVLLCEPEQPRNTWIIGRIVQLGKDGLETTREVTVELPNKHRIRRPVNRIIPLEIGAGDTNVDENTRIVPSQPTRDTTIPDKEPTVCPYNLRTRGRSSMETTENNEDDQEILLNQDNFNLVRQIPWTLLTILTLVNLAMANNHTHMEHQLSCIAGGVQLTQNGNNPYDICTENYCLSFSSPEMIEKVKFPSQITLHDYQVKWKINNGASMEIVETICRATPFCPSIDCTFCVENIANPECWPRAALAGLGIGIYIILMMIYVIFAVPLVIGKPLLNIAQIIGSFAAMATRTIFKLYMAIFRCLLTLPKRRRNRRMWAEIAVVVSVIAVLTQGCQEVDVLHQHTEICRITSKKDACTIDTTEVVKINPFKREACLRLTANDSTVTELRLLWQQLQLICEKETILYTRSTRYGLLDSKRCPRFGSCKDEKCAAVKRSSLLKELERANQYPGVTGCTESCGGLGCDCFYPSSGCLFYRIYLILIPNDENIYEFFKCARWKPSVTILGAMSTINSPKQTYHIRLSPNQPKTFAWWTLTLSSLGVPPTPVLDSTFIWDGTETAIAPRLYRPPLICRTPEEAHNMTCEIEEDCKCTPAEVKMRCSCKDTNLTAHMRLQDHRLPQLRPNVELTTNQSQLFARIPQLPTAEFVLHVQGTFQTTSLVSDAVCTIENTHCQGCYKCPKGASATVMCKSSTAKENAEIRCGDNSFTVPCTKNGTPSKLRFYADTARFLAICTVHCGKVRHRFEITGILHYTGSISMAITRLINGESEVFSEINLPDISHIVDVFLNWSGTLLLTVGLVAAALLLTYLCIANSFVLVFLRMTFRFLTFIARISFYLLCIPLRLSTQRFTTKSAEKLL</sequence>
<dbReference type="Pfam" id="PF07245">
    <property type="entry name" value="Phlebovirus_G2"/>
    <property type="match status" value="1"/>
</dbReference>
<dbReference type="GO" id="GO:0015074">
    <property type="term" value="P:DNA integration"/>
    <property type="evidence" value="ECO:0007669"/>
    <property type="project" value="InterPro"/>
</dbReference>
<evidence type="ECO:0000256" key="2">
    <source>
        <dbReference type="SAM" id="Phobius"/>
    </source>
</evidence>
<dbReference type="Proteomes" id="UP000025227">
    <property type="component" value="Unplaced"/>
</dbReference>
<evidence type="ECO:0000313" key="4">
    <source>
        <dbReference type="Proteomes" id="UP000025227"/>
    </source>
</evidence>
<reference evidence="5" key="1">
    <citation type="submission" date="2020-12" db="UniProtKB">
        <authorList>
            <consortium name="WormBaseParasite"/>
        </authorList>
    </citation>
    <scope>IDENTIFICATION</scope>
    <source>
        <strain evidence="5">MHco3</strain>
    </source>
</reference>
<feature type="region of interest" description="Disordered" evidence="1">
    <location>
        <begin position="342"/>
        <end position="363"/>
    </location>
</feature>
<dbReference type="PROSITE" id="PS50994">
    <property type="entry name" value="INTEGRASE"/>
    <property type="match status" value="1"/>
</dbReference>
<evidence type="ECO:0000259" key="3">
    <source>
        <dbReference type="PROSITE" id="PS50994"/>
    </source>
</evidence>
<dbReference type="Pfam" id="PF18701">
    <property type="entry name" value="DUF5641"/>
    <property type="match status" value="1"/>
</dbReference>
<dbReference type="SUPFAM" id="SSF53098">
    <property type="entry name" value="Ribonuclease H-like"/>
    <property type="match status" value="1"/>
</dbReference>
<dbReference type="WBParaSite" id="HCON_00072590-00001">
    <property type="protein sequence ID" value="HCON_00072590-00001"/>
    <property type="gene ID" value="HCON_00072590"/>
</dbReference>
<feature type="transmembrane region" description="Helical" evidence="2">
    <location>
        <begin position="556"/>
        <end position="582"/>
    </location>
</feature>
<organism evidence="4 5">
    <name type="scientific">Haemonchus contortus</name>
    <name type="common">Barber pole worm</name>
    <dbReference type="NCBI Taxonomy" id="6289"/>
    <lineage>
        <taxon>Eukaryota</taxon>
        <taxon>Metazoa</taxon>
        <taxon>Ecdysozoa</taxon>
        <taxon>Nematoda</taxon>
        <taxon>Chromadorea</taxon>
        <taxon>Rhabditida</taxon>
        <taxon>Rhabditina</taxon>
        <taxon>Rhabditomorpha</taxon>
        <taxon>Strongyloidea</taxon>
        <taxon>Trichostrongylidae</taxon>
        <taxon>Haemonchus</taxon>
    </lineage>
</organism>
<keyword evidence="2" id="KW-0812">Transmembrane</keyword>
<keyword evidence="2" id="KW-0472">Membrane</keyword>
<dbReference type="InterPro" id="IPR036397">
    <property type="entry name" value="RNaseH_sf"/>
</dbReference>
<dbReference type="InterPro" id="IPR012337">
    <property type="entry name" value="RNaseH-like_sf"/>
</dbReference>
<protein>
    <submittedName>
        <fullName evidence="5">Integrase catalytic domain-containing protein</fullName>
    </submittedName>
</protein>
<feature type="compositionally biased region" description="Polar residues" evidence="1">
    <location>
        <begin position="347"/>
        <end position="356"/>
    </location>
</feature>
<dbReference type="InterPro" id="IPR040676">
    <property type="entry name" value="DUF5641"/>
</dbReference>
<name>A0A7I4YA59_HAECO</name>
<feature type="transmembrane region" description="Helical" evidence="2">
    <location>
        <begin position="530"/>
        <end position="550"/>
    </location>
</feature>
<feature type="transmembrane region" description="Helical" evidence="2">
    <location>
        <begin position="1069"/>
        <end position="1095"/>
    </location>
</feature>
<dbReference type="PANTHER" id="PTHR47331">
    <property type="entry name" value="PHD-TYPE DOMAIN-CONTAINING PROTEIN"/>
    <property type="match status" value="1"/>
</dbReference>
<evidence type="ECO:0000256" key="1">
    <source>
        <dbReference type="SAM" id="MobiDB-lite"/>
    </source>
</evidence>
<dbReference type="GO" id="GO:0003676">
    <property type="term" value="F:nucleic acid binding"/>
    <property type="evidence" value="ECO:0007669"/>
    <property type="project" value="InterPro"/>
</dbReference>
<feature type="transmembrane region" description="Helical" evidence="2">
    <location>
        <begin position="1102"/>
        <end position="1120"/>
    </location>
</feature>
<dbReference type="OrthoDB" id="5875705at2759"/>
<keyword evidence="4" id="KW-1185">Reference proteome</keyword>
<accession>A0A7I4YA59</accession>
<dbReference type="Gene3D" id="2.60.40.3770">
    <property type="match status" value="1"/>
</dbReference>
<feature type="domain" description="Integrase catalytic" evidence="3">
    <location>
        <begin position="10"/>
        <end position="198"/>
    </location>
</feature>
<dbReference type="InterPro" id="IPR001584">
    <property type="entry name" value="Integrase_cat-core"/>
</dbReference>
<dbReference type="Gene3D" id="3.30.420.10">
    <property type="entry name" value="Ribonuclease H-like superfamily/Ribonuclease H"/>
    <property type="match status" value="1"/>
</dbReference>
<dbReference type="InterPro" id="IPR009878">
    <property type="entry name" value="Phlebovirus_G2_fusion"/>
</dbReference>
<keyword evidence="2" id="KW-1133">Transmembrane helix</keyword>
<evidence type="ECO:0000313" key="5">
    <source>
        <dbReference type="WBParaSite" id="HCON_00072590-00001"/>
    </source>
</evidence>
<dbReference type="AlphaFoldDB" id="A0A7I4YA59"/>
<dbReference type="Gene3D" id="2.60.98.50">
    <property type="match status" value="1"/>
</dbReference>
<proteinExistence type="predicted"/>